<comment type="caution">
    <text evidence="1">The sequence shown here is derived from an EMBL/GenBank/DDBJ whole genome shotgun (WGS) entry which is preliminary data.</text>
</comment>
<gene>
    <name evidence="1" type="ORF">L6452_23449</name>
</gene>
<reference evidence="2" key="1">
    <citation type="journal article" date="2022" name="Mol. Ecol. Resour.">
        <title>The genomes of chicory, endive, great burdock and yacon provide insights into Asteraceae palaeo-polyploidization history and plant inulin production.</title>
        <authorList>
            <person name="Fan W."/>
            <person name="Wang S."/>
            <person name="Wang H."/>
            <person name="Wang A."/>
            <person name="Jiang F."/>
            <person name="Liu H."/>
            <person name="Zhao H."/>
            <person name="Xu D."/>
            <person name="Zhang Y."/>
        </authorList>
    </citation>
    <scope>NUCLEOTIDE SEQUENCE [LARGE SCALE GENOMIC DNA]</scope>
    <source>
        <strain evidence="2">cv. Niubang</strain>
    </source>
</reference>
<dbReference type="Proteomes" id="UP001055879">
    <property type="component" value="Linkage Group LG07"/>
</dbReference>
<accession>A0ACB9B2R9</accession>
<name>A0ACB9B2R9_ARCLA</name>
<dbReference type="EMBL" id="CM042053">
    <property type="protein sequence ID" value="KAI3716243.1"/>
    <property type="molecule type" value="Genomic_DNA"/>
</dbReference>
<protein>
    <submittedName>
        <fullName evidence="1">Uncharacterized protein</fullName>
    </submittedName>
</protein>
<proteinExistence type="predicted"/>
<keyword evidence="2" id="KW-1185">Reference proteome</keyword>
<reference evidence="1 2" key="2">
    <citation type="journal article" date="2022" name="Mol. Ecol. Resour.">
        <title>The genomes of chicory, endive, great burdock and yacon provide insights into Asteraceae paleo-polyploidization history and plant inulin production.</title>
        <authorList>
            <person name="Fan W."/>
            <person name="Wang S."/>
            <person name="Wang H."/>
            <person name="Wang A."/>
            <person name="Jiang F."/>
            <person name="Liu H."/>
            <person name="Zhao H."/>
            <person name="Xu D."/>
            <person name="Zhang Y."/>
        </authorList>
    </citation>
    <scope>NUCLEOTIDE SEQUENCE [LARGE SCALE GENOMIC DNA]</scope>
    <source>
        <strain evidence="2">cv. Niubang</strain>
    </source>
</reference>
<organism evidence="1 2">
    <name type="scientific">Arctium lappa</name>
    <name type="common">Greater burdock</name>
    <name type="synonym">Lappa major</name>
    <dbReference type="NCBI Taxonomy" id="4217"/>
    <lineage>
        <taxon>Eukaryota</taxon>
        <taxon>Viridiplantae</taxon>
        <taxon>Streptophyta</taxon>
        <taxon>Embryophyta</taxon>
        <taxon>Tracheophyta</taxon>
        <taxon>Spermatophyta</taxon>
        <taxon>Magnoliopsida</taxon>
        <taxon>eudicotyledons</taxon>
        <taxon>Gunneridae</taxon>
        <taxon>Pentapetalae</taxon>
        <taxon>asterids</taxon>
        <taxon>campanulids</taxon>
        <taxon>Asterales</taxon>
        <taxon>Asteraceae</taxon>
        <taxon>Carduoideae</taxon>
        <taxon>Cardueae</taxon>
        <taxon>Arctiinae</taxon>
        <taxon>Arctium</taxon>
    </lineage>
</organism>
<evidence type="ECO:0000313" key="1">
    <source>
        <dbReference type="EMBL" id="KAI3716243.1"/>
    </source>
</evidence>
<evidence type="ECO:0000313" key="2">
    <source>
        <dbReference type="Proteomes" id="UP001055879"/>
    </source>
</evidence>
<sequence>MKISSKSILSPARAGGASRDPPNTLPTSLSRRLKTSGSIKGGASPAMFPTTAKKRATFENPEPSSPKVTCIGQVRVKSKKNKAKKLKTLSRKHTSGEVTFRKPEHHHPQIQESWPAPAPEQKGNPRWVHFPVTICDALRAFGSEFSCLFPCRKEEKVVADDGGGNRHGSCGTVFARWLVAVQDGGGERDIELVVEEEMEEKEESFKKPRRHVFEDLEIINDRIIEGDNNKDESRMSVCIPPKNALLLMRCRSDPMKMEALTKTRSCEPTIDEEEQEEEEVVENEDQILQETIVDSCKKPNNKIMGSEEDDNVQGNEDQILQETIVDSCKKTNKKIMGFDEDQDQVQENDNVQENEEHDDDLQQDHDDEQENPQQNQDQEHGNVEQDEVFQVQDNDNVEQDEVFQDQEFFQDQDEEQTEENDDDEEEESMNLGFLFEEKIMDQDSEMEEVSEEDEDVSTMGAEFVKISETHEGKMVMEVEECNNGVLERESEVKEGRESEVLPECLLMMMKYEPKLSMELSKETWVCSTDFIRRQSNKRKPPAAAPVVKPDGGDESRVSVTATDYGLMRVADGGCAPVIQYPARRLSCSFPAAPSMAAMLEQKLADAMGYEPFVLTRCKSEPMKTAAAKLLPETCVWENRKSKRLSGVGFGVGAAGLGF</sequence>